<dbReference type="Gene3D" id="3.30.565.10">
    <property type="entry name" value="Histidine kinase-like ATPase, C-terminal domain"/>
    <property type="match status" value="2"/>
</dbReference>
<reference evidence="2 3" key="1">
    <citation type="submission" date="2021-03" db="EMBL/GenBank/DDBJ databases">
        <title>Tianweitania aestuarii sp. nov., isolated from a tidal flat.</title>
        <authorList>
            <person name="Park S."/>
            <person name="Yoon J.-H."/>
        </authorList>
    </citation>
    <scope>NUCLEOTIDE SEQUENCE [LARGE SCALE GENOMIC DNA]</scope>
    <source>
        <strain evidence="2 3">BSSL-BM11</strain>
    </source>
</reference>
<evidence type="ECO:0000259" key="1">
    <source>
        <dbReference type="PROSITE" id="PS50109"/>
    </source>
</evidence>
<dbReference type="Pfam" id="PF13589">
    <property type="entry name" value="HATPase_c_3"/>
    <property type="match status" value="1"/>
</dbReference>
<name>A0ABS5RWR7_9HYPH</name>
<dbReference type="EMBL" id="JAFMNX010000003">
    <property type="protein sequence ID" value="MBS9721503.1"/>
    <property type="molecule type" value="Genomic_DNA"/>
</dbReference>
<evidence type="ECO:0000313" key="3">
    <source>
        <dbReference type="Proteomes" id="UP001297272"/>
    </source>
</evidence>
<keyword evidence="2" id="KW-0067">ATP-binding</keyword>
<protein>
    <submittedName>
        <fullName evidence="2">ATP-binding protein</fullName>
    </submittedName>
</protein>
<dbReference type="GO" id="GO:0005524">
    <property type="term" value="F:ATP binding"/>
    <property type="evidence" value="ECO:0007669"/>
    <property type="project" value="UniProtKB-KW"/>
</dbReference>
<dbReference type="Pfam" id="PF02518">
    <property type="entry name" value="HATPase_c"/>
    <property type="match status" value="1"/>
</dbReference>
<accession>A0ABS5RWR7</accession>
<sequence length="686" mass="76093">MSERLRFSPSILARLGEELVPQADQGIMELVKNAYDADALRCTVKLERTSVEGGAIRVVDDGSGMTEADLVEGFLVVGRSRKAATAPTRRLGRIQVGDKGLGRLSAMRLGRKVVVLTRPFEEPGIELRLELNWDKFDEAIAVEEVELSLVRSPTTKGHGTEIHIENLRAPFPRGTADKLARNLLLLSDPFREIHADSGGSSDPGFTAELEANEFEDLQSKVETSYFRDADFRIRGTLNDHGEGQFSLLDWKGEVLYSSNATRTYEAPKLEFDLWHFVLDAGRFSNKSSTLPEVRAWLKHIGGVHVYQDGIRVPAYGGPGNDWLDLNLLRVRSPELRPGTNTSIGRVGVSNTAGALVQKTDRVGYLESEAFHELRRFCIDTLDWAAKVRVSERESGRRAERDDKSKRTAKASASLDKVLAKTVPDTQRKVVDNAIERVLRANEQETKVLREELQLYRSLATAGMTSAVFAHEIGRPLELLDTNLGMILKMIPEDRRKDADRRVGRITRQKERLNSFISIPLKLLAKSKRRRGRVDIDPCVRGLVDLIAPVLGHFNVEMEVSLNASTSAVSGSEALIEGVLLNLVTNSINAFQRRSTDVETRRIRISTAYDGDVLIMVEDNAGGIKDFDVSEIFLPGVTSQPDGTGFGLTIVRDSVSDLSGKIDVDPLTEFGGAKFTIKLFPMRALFE</sequence>
<keyword evidence="3" id="KW-1185">Reference proteome</keyword>
<evidence type="ECO:0000313" key="2">
    <source>
        <dbReference type="EMBL" id="MBS9721503.1"/>
    </source>
</evidence>
<keyword evidence="2" id="KW-0547">Nucleotide-binding</keyword>
<dbReference type="InterPro" id="IPR036890">
    <property type="entry name" value="HATPase_C_sf"/>
</dbReference>
<dbReference type="PRINTS" id="PR00775">
    <property type="entry name" value="HEATSHOCK90"/>
</dbReference>
<organism evidence="2 3">
    <name type="scientific">Tianweitania aestuarii</name>
    <dbReference type="NCBI Taxonomy" id="2814886"/>
    <lineage>
        <taxon>Bacteria</taxon>
        <taxon>Pseudomonadati</taxon>
        <taxon>Pseudomonadota</taxon>
        <taxon>Alphaproteobacteria</taxon>
        <taxon>Hyphomicrobiales</taxon>
        <taxon>Phyllobacteriaceae</taxon>
        <taxon>Tianweitania</taxon>
    </lineage>
</organism>
<dbReference type="InterPro" id="IPR003594">
    <property type="entry name" value="HATPase_dom"/>
</dbReference>
<dbReference type="Proteomes" id="UP001297272">
    <property type="component" value="Unassembled WGS sequence"/>
</dbReference>
<dbReference type="PANTHER" id="PTHR43065">
    <property type="entry name" value="SENSOR HISTIDINE KINASE"/>
    <property type="match status" value="1"/>
</dbReference>
<gene>
    <name evidence="2" type="ORF">JYU29_12495</name>
</gene>
<dbReference type="InterPro" id="IPR020575">
    <property type="entry name" value="Hsp90_N"/>
</dbReference>
<dbReference type="InterPro" id="IPR005467">
    <property type="entry name" value="His_kinase_dom"/>
</dbReference>
<dbReference type="RefSeq" id="WP_213985158.1">
    <property type="nucleotide sequence ID" value="NZ_JAFMNX010000003.1"/>
</dbReference>
<comment type="caution">
    <text evidence="2">The sequence shown here is derived from an EMBL/GenBank/DDBJ whole genome shotgun (WGS) entry which is preliminary data.</text>
</comment>
<proteinExistence type="predicted"/>
<dbReference type="SUPFAM" id="SSF55874">
    <property type="entry name" value="ATPase domain of HSP90 chaperone/DNA topoisomerase II/histidine kinase"/>
    <property type="match status" value="2"/>
</dbReference>
<dbReference type="PROSITE" id="PS50109">
    <property type="entry name" value="HIS_KIN"/>
    <property type="match status" value="1"/>
</dbReference>
<dbReference type="SMART" id="SM00387">
    <property type="entry name" value="HATPase_c"/>
    <property type="match status" value="1"/>
</dbReference>
<feature type="domain" description="Histidine kinase" evidence="1">
    <location>
        <begin position="467"/>
        <end position="682"/>
    </location>
</feature>